<dbReference type="Gene3D" id="1.10.10.10">
    <property type="entry name" value="Winged helix-like DNA-binding domain superfamily/Winged helix DNA-binding domain"/>
    <property type="match status" value="1"/>
</dbReference>
<dbReference type="Proteomes" id="UP001303587">
    <property type="component" value="Chromosome"/>
</dbReference>
<accession>A0AA96ZUQ5</accession>
<dbReference type="AlphaFoldDB" id="A0AA96ZUQ5"/>
<gene>
    <name evidence="1" type="ORF">MsAc7_00980</name>
</gene>
<name>A0AA96ZUQ5_9EURY</name>
<keyword evidence="2" id="KW-1185">Reference proteome</keyword>
<reference evidence="1 2" key="1">
    <citation type="submission" date="2023-07" db="EMBL/GenBank/DDBJ databases">
        <title>Closed genoem sequence of Methanosarcinaceae archaeon Ac7.</title>
        <authorList>
            <person name="Poehlein A."/>
            <person name="Protasov E."/>
            <person name="Platt K."/>
            <person name="Reeh H."/>
            <person name="Daniel R."/>
            <person name="Brune A."/>
        </authorList>
    </citation>
    <scope>NUCLEOTIDE SEQUENCE [LARGE SCALE GENOMIC DNA]</scope>
    <source>
        <strain evidence="1 2">Ac7</strain>
    </source>
</reference>
<proteinExistence type="predicted"/>
<evidence type="ECO:0008006" key="3">
    <source>
        <dbReference type="Google" id="ProtNLM"/>
    </source>
</evidence>
<dbReference type="GeneID" id="89229222"/>
<dbReference type="InterPro" id="IPR036388">
    <property type="entry name" value="WH-like_DNA-bd_sf"/>
</dbReference>
<organism evidence="1 2">
    <name type="scientific">Methanolapillus millepedarum</name>
    <dbReference type="NCBI Taxonomy" id="3028296"/>
    <lineage>
        <taxon>Archaea</taxon>
        <taxon>Methanobacteriati</taxon>
        <taxon>Methanobacteriota</taxon>
        <taxon>Stenosarchaea group</taxon>
        <taxon>Methanomicrobia</taxon>
        <taxon>Methanosarcinales</taxon>
        <taxon>Methanosarcinaceae</taxon>
        <taxon>Methanolapillus</taxon>
    </lineage>
</organism>
<sequence length="131" mass="15148">MEKYKKIKTDDKRIEMFKNLNIKKSVSKTLLCLSTEEGVSSTTICQLTGLKQPEVSNAIKCLEESNWVNVTEVKSKKAGRPIKYYRLLISKEEIYETIEKNAKKEVTERTECVERLKELVKDKDNGLDDLD</sequence>
<evidence type="ECO:0000313" key="1">
    <source>
        <dbReference type="EMBL" id="WNY24576.1"/>
    </source>
</evidence>
<dbReference type="InterPro" id="IPR036390">
    <property type="entry name" value="WH_DNA-bd_sf"/>
</dbReference>
<dbReference type="RefSeq" id="WP_338102658.1">
    <property type="nucleotide sequence ID" value="NZ_CP131060.1"/>
</dbReference>
<protein>
    <recommendedName>
        <fullName evidence="3">Transcriptional regulator</fullName>
    </recommendedName>
</protein>
<dbReference type="SUPFAM" id="SSF46785">
    <property type="entry name" value="Winged helix' DNA-binding domain"/>
    <property type="match status" value="1"/>
</dbReference>
<evidence type="ECO:0000313" key="2">
    <source>
        <dbReference type="Proteomes" id="UP001303587"/>
    </source>
</evidence>
<dbReference type="EMBL" id="CP131060">
    <property type="protein sequence ID" value="WNY24576.1"/>
    <property type="molecule type" value="Genomic_DNA"/>
</dbReference>